<dbReference type="Proteomes" id="UP000053095">
    <property type="component" value="Unassembled WGS sequence"/>
</dbReference>
<dbReference type="InterPro" id="IPR046341">
    <property type="entry name" value="SET_dom_sf"/>
</dbReference>
<evidence type="ECO:0000313" key="8">
    <source>
        <dbReference type="Proteomes" id="UP000053095"/>
    </source>
</evidence>
<dbReference type="AlphaFoldDB" id="A0A6V8HGJ0"/>
<proteinExistence type="inferred from homology"/>
<feature type="domain" description="SET" evidence="6">
    <location>
        <begin position="34"/>
        <end position="275"/>
    </location>
</feature>
<keyword evidence="4" id="KW-0539">Nucleus</keyword>
<dbReference type="InterPro" id="IPR050600">
    <property type="entry name" value="SETD3_SETD6_MTase"/>
</dbReference>
<gene>
    <name evidence="7" type="ORF">TCE0_041f13488</name>
</gene>
<evidence type="ECO:0000256" key="2">
    <source>
        <dbReference type="ARBA" id="ARBA00022679"/>
    </source>
</evidence>
<dbReference type="FunFam" id="3.90.1410.10:FF:000007">
    <property type="entry name" value="Ribosomal lysine N-methyltransferase 4"/>
    <property type="match status" value="1"/>
</dbReference>
<evidence type="ECO:0000256" key="3">
    <source>
        <dbReference type="ARBA" id="ARBA00022691"/>
    </source>
</evidence>
<dbReference type="PROSITE" id="PS50280">
    <property type="entry name" value="SET"/>
    <property type="match status" value="1"/>
</dbReference>
<dbReference type="PIRSF" id="PIRSF011771">
    <property type="entry name" value="RMS1_SET"/>
    <property type="match status" value="1"/>
</dbReference>
<evidence type="ECO:0000259" key="6">
    <source>
        <dbReference type="PROSITE" id="PS50280"/>
    </source>
</evidence>
<comment type="caution">
    <text evidence="7">The sequence shown here is derived from an EMBL/GenBank/DDBJ whole genome shotgun (WGS) entry which is preliminary data.</text>
</comment>
<comment type="function">
    <text evidence="4">S-adenosyl-L-methionine-dependent protein-lysine N-methyltransferase that monomethylates 60S ribosomal protein L42.</text>
</comment>
<evidence type="ECO:0000313" key="7">
    <source>
        <dbReference type="EMBL" id="GAM40832.1"/>
    </source>
</evidence>
<dbReference type="Gene3D" id="3.90.1420.10">
    <property type="entry name" value="Rubisco LSMT, substrate-binding domain"/>
    <property type="match status" value="1"/>
</dbReference>
<feature type="region of interest" description="Disordered" evidence="5">
    <location>
        <begin position="461"/>
        <end position="481"/>
    </location>
</feature>
<name>A0A6V8HGJ0_TALPI</name>
<dbReference type="PANTHER" id="PTHR13271">
    <property type="entry name" value="UNCHARACTERIZED PUTATIVE METHYLTRANSFERASE"/>
    <property type="match status" value="1"/>
</dbReference>
<keyword evidence="2 4" id="KW-0808">Transferase</keyword>
<dbReference type="InterPro" id="IPR015353">
    <property type="entry name" value="Rubisco_LSMT_subst-bd"/>
</dbReference>
<dbReference type="PANTHER" id="PTHR13271:SF34">
    <property type="entry name" value="N-LYSINE METHYLTRANSFERASE SETD6"/>
    <property type="match status" value="1"/>
</dbReference>
<accession>A0A6V8HGJ0</accession>
<dbReference type="InterPro" id="IPR011383">
    <property type="entry name" value="N-lys_methylase_SETD6"/>
</dbReference>
<dbReference type="SUPFAM" id="SSF82199">
    <property type="entry name" value="SET domain"/>
    <property type="match status" value="1"/>
</dbReference>
<keyword evidence="1 4" id="KW-0489">Methyltransferase</keyword>
<dbReference type="GO" id="GO:0032259">
    <property type="term" value="P:methylation"/>
    <property type="evidence" value="ECO:0007669"/>
    <property type="project" value="UniProtKB-KW"/>
</dbReference>
<keyword evidence="3 4" id="KW-0949">S-adenosyl-L-methionine</keyword>
<dbReference type="InterPro" id="IPR001214">
    <property type="entry name" value="SET_dom"/>
</dbReference>
<comment type="similarity">
    <text evidence="4">Belongs to the class V-like SAM-binding methyltransferase superfamily. Histone-lysine methyltransferase family. SETD6 subfamily.</text>
</comment>
<evidence type="ECO:0000256" key="4">
    <source>
        <dbReference type="PIRNR" id="PIRNR011771"/>
    </source>
</evidence>
<dbReference type="GO" id="GO:0016279">
    <property type="term" value="F:protein-lysine N-methyltransferase activity"/>
    <property type="evidence" value="ECO:0007669"/>
    <property type="project" value="UniProtKB-UniRule"/>
</dbReference>
<organism evidence="7 8">
    <name type="scientific">Talaromyces pinophilus</name>
    <name type="common">Penicillium pinophilum</name>
    <dbReference type="NCBI Taxonomy" id="128442"/>
    <lineage>
        <taxon>Eukaryota</taxon>
        <taxon>Fungi</taxon>
        <taxon>Dikarya</taxon>
        <taxon>Ascomycota</taxon>
        <taxon>Pezizomycotina</taxon>
        <taxon>Eurotiomycetes</taxon>
        <taxon>Eurotiomycetidae</taxon>
        <taxon>Eurotiales</taxon>
        <taxon>Trichocomaceae</taxon>
        <taxon>Talaromyces</taxon>
        <taxon>Talaromyces sect. Talaromyces</taxon>
    </lineage>
</organism>
<protein>
    <recommendedName>
        <fullName evidence="4">Ribosomal lysine N-methyltransferase 4</fullName>
        <ecNumber evidence="4">2.1.1.-</ecNumber>
    </recommendedName>
</protein>
<dbReference type="EC" id="2.1.1.-" evidence="4"/>
<reference evidence="8" key="1">
    <citation type="journal article" date="2015" name="Genome Announc.">
        <title>Draft genome sequence of Talaromyces cellulolyticus strain Y-94, a source of lignocellulosic biomass-degrading enzymes.</title>
        <authorList>
            <person name="Fujii T."/>
            <person name="Koike H."/>
            <person name="Sawayama S."/>
            <person name="Yano S."/>
            <person name="Inoue H."/>
        </authorList>
    </citation>
    <scope>NUCLEOTIDE SEQUENCE [LARGE SCALE GENOMIC DNA]</scope>
    <source>
        <strain evidence="8">Y-94</strain>
    </source>
</reference>
<evidence type="ECO:0000256" key="1">
    <source>
        <dbReference type="ARBA" id="ARBA00022603"/>
    </source>
</evidence>
<dbReference type="InterPro" id="IPR036464">
    <property type="entry name" value="Rubisco_LSMT_subst-bd_sf"/>
</dbReference>
<dbReference type="Pfam" id="PF09273">
    <property type="entry name" value="Rubis-subs-bind"/>
    <property type="match status" value="1"/>
</dbReference>
<dbReference type="EMBL" id="DF933837">
    <property type="protein sequence ID" value="GAM40832.1"/>
    <property type="molecule type" value="Genomic_DNA"/>
</dbReference>
<dbReference type="Pfam" id="PF00856">
    <property type="entry name" value="SET"/>
    <property type="match status" value="1"/>
</dbReference>
<evidence type="ECO:0000256" key="5">
    <source>
        <dbReference type="SAM" id="MobiDB-lite"/>
    </source>
</evidence>
<dbReference type="Gene3D" id="3.90.1410.10">
    <property type="entry name" value="set domain protein methyltransferase, domain 1"/>
    <property type="match status" value="1"/>
</dbReference>
<keyword evidence="8" id="KW-1185">Reference proteome</keyword>
<sequence length="481" mass="54418">MSSTDHFPDADDFQRQSDGFMQWLSQQPGVTISPKIEVRDLRHQGSGRGVVARSDIQEGEDLFYLAHHVVLMVKTSRLNQILADELKDLGPWLSLVVVMIYEYSLGEQSKWNQYFQVLPSTFDTLMFWSDEELSELQASAVVDKIGKRDAEEDIFEKVLPLVRAHPELFPPVNGVMSYDDDTGAQALLELAHRMGSLIMAYAFDIEKPEEEESDGEDGYLTDDEEQLPKGMVPLADLLNADADRNNARLFQEEGALVMRAIKPIKAHDEIFNDYGELPRSDLLRRYGYVTSNYTQYDVVELPLTSLCHAAGFDNIEDKEYPQLKLLDQLEVLEDGYCVLRPSAEDTLLDIIPDELLALLKTLTLDSDELQRLLSKNKPPNPILAVREARTLLEAAQSKLAQYSTTLEQDRAILQQFTSSSVLPTSERRRKMAVQVRIGEKEILQAVLMMLQDFLTAEEKGAGKRAAEGSVQESQKKAKHRH</sequence>
<dbReference type="SUPFAM" id="SSF81822">
    <property type="entry name" value="RuBisCo LSMT C-terminal, substrate-binding domain"/>
    <property type="match status" value="1"/>
</dbReference>
<comment type="subcellular location">
    <subcellularLocation>
        <location evidence="4">Nucleus</location>
    </subcellularLocation>
</comment>
<dbReference type="GO" id="GO:0005634">
    <property type="term" value="C:nucleus"/>
    <property type="evidence" value="ECO:0007669"/>
    <property type="project" value="UniProtKB-SubCell"/>
</dbReference>